<dbReference type="Pfam" id="PF01636">
    <property type="entry name" value="APH"/>
    <property type="match status" value="1"/>
</dbReference>
<protein>
    <recommendedName>
        <fullName evidence="1">Aminoglycoside phosphotransferase domain-containing protein</fullName>
    </recommendedName>
</protein>
<name>A0A2N8HCC2_9BACT</name>
<proteinExistence type="predicted"/>
<comment type="caution">
    <text evidence="2">The sequence shown here is derived from an EMBL/GenBank/DDBJ whole genome shotgun (WGS) entry which is preliminary data.</text>
</comment>
<reference evidence="2 3" key="1">
    <citation type="journal article" date="2017" name="BMC Genomics">
        <title>Genome sequencing of 39 Akkermansia muciniphila isolates reveals its population structure, genomic and functional diverisity, and global distribution in mammalian gut microbiotas.</title>
        <authorList>
            <person name="Guo X."/>
            <person name="Li S."/>
            <person name="Zhang J."/>
            <person name="Wu F."/>
            <person name="Li X."/>
            <person name="Wu D."/>
            <person name="Zhang M."/>
            <person name="Ou Z."/>
            <person name="Jie Z."/>
            <person name="Yan Q."/>
            <person name="Li P."/>
            <person name="Yi J."/>
            <person name="Peng Y."/>
        </authorList>
    </citation>
    <scope>NUCLEOTIDE SEQUENCE [LARGE SCALE GENOMIC DNA]</scope>
    <source>
        <strain evidence="2 3">GP24</strain>
    </source>
</reference>
<dbReference type="Gene3D" id="3.90.1200.10">
    <property type="match status" value="1"/>
</dbReference>
<dbReference type="InterPro" id="IPR011009">
    <property type="entry name" value="Kinase-like_dom_sf"/>
</dbReference>
<dbReference type="OrthoDB" id="9809275at2"/>
<dbReference type="Gene3D" id="3.30.200.20">
    <property type="entry name" value="Phosphorylase Kinase, domain 1"/>
    <property type="match status" value="1"/>
</dbReference>
<gene>
    <name evidence="2" type="ORF">CXU22_07205</name>
</gene>
<dbReference type="Proteomes" id="UP000236000">
    <property type="component" value="Unassembled WGS sequence"/>
</dbReference>
<dbReference type="RefSeq" id="WP_102714030.1">
    <property type="nucleotide sequence ID" value="NZ_PJKA01000012.1"/>
</dbReference>
<dbReference type="EMBL" id="PJKA01000012">
    <property type="protein sequence ID" value="PNC17537.1"/>
    <property type="molecule type" value="Genomic_DNA"/>
</dbReference>
<evidence type="ECO:0000313" key="2">
    <source>
        <dbReference type="EMBL" id="PNC17537.1"/>
    </source>
</evidence>
<evidence type="ECO:0000259" key="1">
    <source>
        <dbReference type="Pfam" id="PF01636"/>
    </source>
</evidence>
<dbReference type="AlphaFoldDB" id="A0A2N8HCC2"/>
<accession>A0A2N8HCC2</accession>
<organism evidence="2 3">
    <name type="scientific">Akkermansia muciniphila</name>
    <dbReference type="NCBI Taxonomy" id="239935"/>
    <lineage>
        <taxon>Bacteria</taxon>
        <taxon>Pseudomonadati</taxon>
        <taxon>Verrucomicrobiota</taxon>
        <taxon>Verrucomicrobiia</taxon>
        <taxon>Verrucomicrobiales</taxon>
        <taxon>Akkermansiaceae</taxon>
        <taxon>Akkermansia</taxon>
    </lineage>
</organism>
<sequence length="312" mass="35132">MKELSSLVQRSFHAVPREEDFKTLALGASGRTIVRIRLDGRTCIGIRWGNDRADNDSFIPAARHLRAHDVNVPEIYDYEPLGPGCGAALVEDLGDANLLGFRGEPWPTLRPRYVRAMEQLHLLHNCPFPEDFSLQPAFDEALYRWEQAYFAEHLLGTHLGMEAAPFLNHPALKELAQFLASLPARPVHRDSQSQNVHIHAGKTWLIDFQGMRGGRPEYDLASLVYDGYAHLAPAQVQELLREWERITGHPLDERIFRACALQRVMQMLGAYANIGHNQGKTWYLAQIPAGLEHLRRLLPGSTLAEPLAAMLA</sequence>
<dbReference type="SUPFAM" id="SSF56112">
    <property type="entry name" value="Protein kinase-like (PK-like)"/>
    <property type="match status" value="1"/>
</dbReference>
<feature type="domain" description="Aminoglycoside phosphotransferase" evidence="1">
    <location>
        <begin position="52"/>
        <end position="246"/>
    </location>
</feature>
<evidence type="ECO:0000313" key="3">
    <source>
        <dbReference type="Proteomes" id="UP000236000"/>
    </source>
</evidence>
<dbReference type="InterPro" id="IPR002575">
    <property type="entry name" value="Aminoglycoside_PTrfase"/>
</dbReference>